<dbReference type="KEGG" id="cic:CICLE_v10012690mg"/>
<keyword evidence="2" id="KW-1185">Reference proteome</keyword>
<evidence type="ECO:0008006" key="3">
    <source>
        <dbReference type="Google" id="ProtNLM"/>
    </source>
</evidence>
<dbReference type="eggNOG" id="ENOG502RP95">
    <property type="taxonomic scope" value="Eukaryota"/>
</dbReference>
<name>V4UVZ8_CITCL</name>
<dbReference type="EMBL" id="KI536861">
    <property type="protein sequence ID" value="ESR43884.1"/>
    <property type="molecule type" value="Genomic_DNA"/>
</dbReference>
<dbReference type="Gramene" id="ESR43884">
    <property type="protein sequence ID" value="ESR43884"/>
    <property type="gene ID" value="CICLE_v10012690mg"/>
</dbReference>
<dbReference type="OrthoDB" id="676555at2759"/>
<accession>V4UVZ8</accession>
<sequence>MGNTIGGRRKAKVMKIDGETIKLKTPIQASEVVKDYPGYVLLDSEAVKHFGIRAKPLEPRQQLKPKKVYFLVELPKLPDEEKITRRVRSGIQMSAKDRLECLMLSRRAVSDLTAVNVRSSHGSEVAPGPGTGQMRVKMRLPRAQVEKLMEESANDEEVAEKIVDLYVEKSGGGGGRCYSGELRPEEEWKAGQGGVRRDFKARENKRVSFVPSEGEIHLNVASQ</sequence>
<dbReference type="AlphaFoldDB" id="V4UVZ8"/>
<dbReference type="PANTHER" id="PTHR33148">
    <property type="entry name" value="PLASTID MOVEMENT IMPAIRED PROTEIN-RELATED"/>
    <property type="match status" value="1"/>
</dbReference>
<dbReference type="Pfam" id="PF14009">
    <property type="entry name" value="PADRE"/>
    <property type="match status" value="1"/>
</dbReference>
<protein>
    <recommendedName>
        <fullName evidence="3">Plastid movement impaired 2</fullName>
    </recommendedName>
</protein>
<evidence type="ECO:0000313" key="1">
    <source>
        <dbReference type="EMBL" id="ESR43884.1"/>
    </source>
</evidence>
<dbReference type="PANTHER" id="PTHR33148:SF6">
    <property type="entry name" value="DUF4228 DOMAIN-CONTAINING PROTEIN"/>
    <property type="match status" value="1"/>
</dbReference>
<dbReference type="InterPro" id="IPR025322">
    <property type="entry name" value="PADRE_dom"/>
</dbReference>
<dbReference type="OMA" id="HHTHKPR"/>
<dbReference type="FunCoup" id="V4UVZ8">
    <property type="interactions" value="10"/>
</dbReference>
<dbReference type="STRING" id="85681.V4UVZ8"/>
<gene>
    <name evidence="1" type="ORF">CICLE_v10012690mg</name>
</gene>
<reference evidence="1 2" key="1">
    <citation type="submission" date="2013-10" db="EMBL/GenBank/DDBJ databases">
        <authorList>
            <consortium name="International Citrus Genome Consortium"/>
            <person name="Jenkins J."/>
            <person name="Schmutz J."/>
            <person name="Prochnik S."/>
            <person name="Rokhsar D."/>
            <person name="Gmitter F."/>
            <person name="Ollitrault P."/>
            <person name="Machado M."/>
            <person name="Talon M."/>
            <person name="Wincker P."/>
            <person name="Jaillon O."/>
            <person name="Morgante M."/>
        </authorList>
    </citation>
    <scope>NUCLEOTIDE SEQUENCE</scope>
    <source>
        <strain evidence="2">cv. Clemenules</strain>
    </source>
</reference>
<evidence type="ECO:0000313" key="2">
    <source>
        <dbReference type="Proteomes" id="UP000030687"/>
    </source>
</evidence>
<dbReference type="InParanoid" id="V4UVZ8"/>
<organism evidence="1 2">
    <name type="scientific">Citrus clementina</name>
    <name type="common">Clementine</name>
    <name type="synonym">Citrus deliciosa x Citrus sinensis</name>
    <dbReference type="NCBI Taxonomy" id="85681"/>
    <lineage>
        <taxon>Eukaryota</taxon>
        <taxon>Viridiplantae</taxon>
        <taxon>Streptophyta</taxon>
        <taxon>Embryophyta</taxon>
        <taxon>Tracheophyta</taxon>
        <taxon>Spermatophyta</taxon>
        <taxon>Magnoliopsida</taxon>
        <taxon>eudicotyledons</taxon>
        <taxon>Gunneridae</taxon>
        <taxon>Pentapetalae</taxon>
        <taxon>rosids</taxon>
        <taxon>malvids</taxon>
        <taxon>Sapindales</taxon>
        <taxon>Rutaceae</taxon>
        <taxon>Aurantioideae</taxon>
        <taxon>Citrus</taxon>
    </lineage>
</organism>
<proteinExistence type="predicted"/>
<dbReference type="Proteomes" id="UP000030687">
    <property type="component" value="Unassembled WGS sequence"/>
</dbReference>